<evidence type="ECO:0000259" key="10">
    <source>
        <dbReference type="PROSITE" id="PS51012"/>
    </source>
</evidence>
<dbReference type="Proteomes" id="UP000823790">
    <property type="component" value="Unassembled WGS sequence"/>
</dbReference>
<keyword evidence="12" id="KW-1185">Reference proteome</keyword>
<comment type="caution">
    <text evidence="11">The sequence shown here is derived from an EMBL/GenBank/DDBJ whole genome shotgun (WGS) entry which is preliminary data.</text>
</comment>
<feature type="domain" description="ABC transmembrane type-2" evidence="10">
    <location>
        <begin position="32"/>
        <end position="256"/>
    </location>
</feature>
<accession>A0ABS4DQX2</accession>
<evidence type="ECO:0000256" key="1">
    <source>
        <dbReference type="ARBA" id="ARBA00004651"/>
    </source>
</evidence>
<keyword evidence="3 9" id="KW-0813">Transport</keyword>
<keyword evidence="5 9" id="KW-0812">Transmembrane</keyword>
<feature type="transmembrane region" description="Helical" evidence="9">
    <location>
        <begin position="69"/>
        <end position="88"/>
    </location>
</feature>
<sequence length="264" mass="29019">MNDMLAAVWSYRHFIVSSVKNDLRSRFARSKLGALWMILQPLAQVAIYSLVLSRIMAAKLPGIDSRYGYVIYLMAGMIAWALFSEVLTRSLTMFVDNGNLMKKIVFPRVCLPLVTTGSALVNNFLLLLASAGVFALIGHPPSWSMLWLPVLVGVNLVFALGVGLVLGVLNVFVRDIAQVMTVVLQLLFWLTPIVYMPTILPVQLQKILAFNPMYHLAADFQSVILYGKAPGLLGLVVIGGASLVLLAFALILFRRAAPEMVDVL</sequence>
<comment type="subcellular location">
    <subcellularLocation>
        <location evidence="9">Cell inner membrane</location>
        <topology evidence="9">Multi-pass membrane protein</topology>
    </subcellularLocation>
    <subcellularLocation>
        <location evidence="1">Cell membrane</location>
        <topology evidence="1">Multi-pass membrane protein</topology>
    </subcellularLocation>
</comment>
<dbReference type="PROSITE" id="PS51012">
    <property type="entry name" value="ABC_TM2"/>
    <property type="match status" value="1"/>
</dbReference>
<gene>
    <name evidence="11" type="ORF">J7I44_14190</name>
</gene>
<keyword evidence="7" id="KW-0762">Sugar transport</keyword>
<keyword evidence="4 9" id="KW-1003">Cell membrane</keyword>
<dbReference type="Pfam" id="PF01061">
    <property type="entry name" value="ABC2_membrane"/>
    <property type="match status" value="1"/>
</dbReference>
<evidence type="ECO:0000256" key="2">
    <source>
        <dbReference type="ARBA" id="ARBA00007783"/>
    </source>
</evidence>
<feature type="transmembrane region" description="Helical" evidence="9">
    <location>
        <begin position="109"/>
        <end position="134"/>
    </location>
</feature>
<feature type="transmembrane region" description="Helical" evidence="9">
    <location>
        <begin position="146"/>
        <end position="169"/>
    </location>
</feature>
<evidence type="ECO:0000256" key="4">
    <source>
        <dbReference type="ARBA" id="ARBA00022475"/>
    </source>
</evidence>
<proteinExistence type="inferred from homology"/>
<evidence type="ECO:0000256" key="6">
    <source>
        <dbReference type="ARBA" id="ARBA00022989"/>
    </source>
</evidence>
<dbReference type="PANTHER" id="PTHR30413">
    <property type="entry name" value="INNER MEMBRANE TRANSPORT PERMEASE"/>
    <property type="match status" value="1"/>
</dbReference>
<evidence type="ECO:0000256" key="5">
    <source>
        <dbReference type="ARBA" id="ARBA00022692"/>
    </source>
</evidence>
<comment type="similarity">
    <text evidence="2 9">Belongs to the ABC-2 integral membrane protein family.</text>
</comment>
<dbReference type="RefSeq" id="WP_209622211.1">
    <property type="nucleotide sequence ID" value="NZ_JAGJRS010000031.1"/>
</dbReference>
<evidence type="ECO:0000313" key="12">
    <source>
        <dbReference type="Proteomes" id="UP000823790"/>
    </source>
</evidence>
<feature type="transmembrane region" description="Helical" evidence="9">
    <location>
        <begin position="232"/>
        <end position="253"/>
    </location>
</feature>
<reference evidence="11 12" key="1">
    <citation type="submission" date="2021-04" db="EMBL/GenBank/DDBJ databases">
        <authorList>
            <person name="Huq M.A."/>
        </authorList>
    </citation>
    <scope>NUCLEOTIDE SEQUENCE [LARGE SCALE GENOMIC DNA]</scope>
    <source>
        <strain evidence="11 12">MAH-13</strain>
    </source>
</reference>
<dbReference type="EMBL" id="JAGJRS010000031">
    <property type="protein sequence ID" value="MBP1475460.1"/>
    <property type="molecule type" value="Genomic_DNA"/>
</dbReference>
<feature type="transmembrane region" description="Helical" evidence="9">
    <location>
        <begin position="176"/>
        <end position="195"/>
    </location>
</feature>
<keyword evidence="8 9" id="KW-0472">Membrane</keyword>
<dbReference type="InterPro" id="IPR047817">
    <property type="entry name" value="ABC2_TM_bact-type"/>
</dbReference>
<dbReference type="PANTHER" id="PTHR30413:SF10">
    <property type="entry name" value="CAPSULE POLYSACCHARIDE EXPORT INNER-MEMBRANE PROTEIN CTRC"/>
    <property type="match status" value="1"/>
</dbReference>
<evidence type="ECO:0000256" key="7">
    <source>
        <dbReference type="ARBA" id="ARBA00023047"/>
    </source>
</evidence>
<feature type="transmembrane region" description="Helical" evidence="9">
    <location>
        <begin position="34"/>
        <end position="57"/>
    </location>
</feature>
<evidence type="ECO:0000256" key="3">
    <source>
        <dbReference type="ARBA" id="ARBA00022448"/>
    </source>
</evidence>
<keyword evidence="6 9" id="KW-1133">Transmembrane helix</keyword>
<organism evidence="11 12">
    <name type="scientific">Frateuria flava</name>
    <dbReference type="NCBI Taxonomy" id="2821489"/>
    <lineage>
        <taxon>Bacteria</taxon>
        <taxon>Pseudomonadati</taxon>
        <taxon>Pseudomonadota</taxon>
        <taxon>Gammaproteobacteria</taxon>
        <taxon>Lysobacterales</taxon>
        <taxon>Rhodanobacteraceae</taxon>
        <taxon>Frateuria</taxon>
    </lineage>
</organism>
<evidence type="ECO:0000256" key="9">
    <source>
        <dbReference type="RuleBase" id="RU361157"/>
    </source>
</evidence>
<evidence type="ECO:0000313" key="11">
    <source>
        <dbReference type="EMBL" id="MBP1475460.1"/>
    </source>
</evidence>
<name>A0ABS4DQX2_9GAMM</name>
<evidence type="ECO:0000256" key="8">
    <source>
        <dbReference type="ARBA" id="ARBA00023136"/>
    </source>
</evidence>
<protein>
    <recommendedName>
        <fullName evidence="9">Transport permease protein</fullName>
    </recommendedName>
</protein>
<dbReference type="InterPro" id="IPR013525">
    <property type="entry name" value="ABC2_TM"/>
</dbReference>
<keyword evidence="7" id="KW-0625">Polysaccharide transport</keyword>